<dbReference type="InterPro" id="IPR001509">
    <property type="entry name" value="Epimerase_deHydtase"/>
</dbReference>
<dbReference type="InterPro" id="IPR036291">
    <property type="entry name" value="NAD(P)-bd_dom_sf"/>
</dbReference>
<dbReference type="AlphaFoldDB" id="A0AA40B3I2"/>
<dbReference type="Pfam" id="PF01370">
    <property type="entry name" value="Epimerase"/>
    <property type="match status" value="1"/>
</dbReference>
<dbReference type="EMBL" id="JAUIRO010000002">
    <property type="protein sequence ID" value="KAK0726915.1"/>
    <property type="molecule type" value="Genomic_DNA"/>
</dbReference>
<organism evidence="4 5">
    <name type="scientific">Lasiosphaeria miniovina</name>
    <dbReference type="NCBI Taxonomy" id="1954250"/>
    <lineage>
        <taxon>Eukaryota</taxon>
        <taxon>Fungi</taxon>
        <taxon>Dikarya</taxon>
        <taxon>Ascomycota</taxon>
        <taxon>Pezizomycotina</taxon>
        <taxon>Sordariomycetes</taxon>
        <taxon>Sordariomycetidae</taxon>
        <taxon>Sordariales</taxon>
        <taxon>Lasiosphaeriaceae</taxon>
        <taxon>Lasiosphaeria</taxon>
    </lineage>
</organism>
<gene>
    <name evidence="4" type="ORF">B0T26DRAFT_108001</name>
</gene>
<evidence type="ECO:0000313" key="5">
    <source>
        <dbReference type="Proteomes" id="UP001172101"/>
    </source>
</evidence>
<dbReference type="SUPFAM" id="SSF51735">
    <property type="entry name" value="NAD(P)-binding Rossmann-fold domains"/>
    <property type="match status" value="1"/>
</dbReference>
<dbReference type="InterPro" id="IPR050425">
    <property type="entry name" value="NAD(P)_dehydrat-like"/>
</dbReference>
<protein>
    <recommendedName>
        <fullName evidence="3">NAD-dependent epimerase/dehydratase domain-containing protein</fullName>
    </recommendedName>
</protein>
<dbReference type="Gene3D" id="3.40.50.720">
    <property type="entry name" value="NAD(P)-binding Rossmann-like Domain"/>
    <property type="match status" value="1"/>
</dbReference>
<dbReference type="PANTHER" id="PTHR10366:SF562">
    <property type="entry name" value="ALDEHYDE REDUCTASE II (AFU_ORTHOLOGUE AFUA_1G11360)"/>
    <property type="match status" value="1"/>
</dbReference>
<sequence>MASKITLSNPTIPRGSLILVTGANGLIASHAADQLLAAGYRVRGAVRSAAKSSYLTELFTARHGQRPQPSPLFELVEVPDVAVPGAWDTAVRGVAGIAHVVGAVEMAPQDADAAAAAELKWQVALLEAAAREASVKSFALTASAWAAWTPDAARRGVVLGADSWNDEAVALARDAAVPPQAKGMAGFMAVKTLVERGVWEWVRRTRPAFAFNTLLLDTVIGEVLDPRHQGIPSTAGMVHWVWEGKHAAVLDSMAPQWHVDCRDAGRLFVAVLASSPRVDRERVFVFGARYSWRRVWEILRTLYPEHEMRAPKETGWDQTEVPNQRGEELLSWVGQTSGWTTLEESVKMNAASWLQLDSPVAADEKYVQLSGS</sequence>
<name>A0AA40B3I2_9PEZI</name>
<evidence type="ECO:0000256" key="2">
    <source>
        <dbReference type="ARBA" id="ARBA00023445"/>
    </source>
</evidence>
<comment type="similarity">
    <text evidence="2">Belongs to the NAD(P)-dependent epimerase/dehydratase family. Dihydroflavonol-4-reductase subfamily.</text>
</comment>
<reference evidence="4" key="1">
    <citation type="submission" date="2023-06" db="EMBL/GenBank/DDBJ databases">
        <title>Genome-scale phylogeny and comparative genomics of the fungal order Sordariales.</title>
        <authorList>
            <consortium name="Lawrence Berkeley National Laboratory"/>
            <person name="Hensen N."/>
            <person name="Bonometti L."/>
            <person name="Westerberg I."/>
            <person name="Brannstrom I.O."/>
            <person name="Guillou S."/>
            <person name="Cros-Aarteil S."/>
            <person name="Calhoun S."/>
            <person name="Haridas S."/>
            <person name="Kuo A."/>
            <person name="Mondo S."/>
            <person name="Pangilinan J."/>
            <person name="Riley R."/>
            <person name="LaButti K."/>
            <person name="Andreopoulos B."/>
            <person name="Lipzen A."/>
            <person name="Chen C."/>
            <person name="Yanf M."/>
            <person name="Daum C."/>
            <person name="Ng V."/>
            <person name="Clum A."/>
            <person name="Steindorff A."/>
            <person name="Ohm R."/>
            <person name="Martin F."/>
            <person name="Silar P."/>
            <person name="Natvig D."/>
            <person name="Lalanne C."/>
            <person name="Gautier V."/>
            <person name="Ament-velasquez S.L."/>
            <person name="Kruys A."/>
            <person name="Hutchinson M.I."/>
            <person name="Powell A.J."/>
            <person name="Barry K."/>
            <person name="Miller A.N."/>
            <person name="Grigoriev I.V."/>
            <person name="Debuchy R."/>
            <person name="Gladieux P."/>
            <person name="Thoren M.H."/>
            <person name="Johannesson H."/>
        </authorList>
    </citation>
    <scope>NUCLEOTIDE SEQUENCE</scope>
    <source>
        <strain evidence="4">SMH2392-1A</strain>
    </source>
</reference>
<feature type="domain" description="NAD-dependent epimerase/dehydratase" evidence="3">
    <location>
        <begin position="18"/>
        <end position="143"/>
    </location>
</feature>
<keyword evidence="5" id="KW-1185">Reference proteome</keyword>
<keyword evidence="1" id="KW-0560">Oxidoreductase</keyword>
<evidence type="ECO:0000259" key="3">
    <source>
        <dbReference type="Pfam" id="PF01370"/>
    </source>
</evidence>
<dbReference type="GeneID" id="85316532"/>
<dbReference type="GO" id="GO:0016616">
    <property type="term" value="F:oxidoreductase activity, acting on the CH-OH group of donors, NAD or NADP as acceptor"/>
    <property type="evidence" value="ECO:0007669"/>
    <property type="project" value="TreeGrafter"/>
</dbReference>
<comment type="caution">
    <text evidence="4">The sequence shown here is derived from an EMBL/GenBank/DDBJ whole genome shotgun (WGS) entry which is preliminary data.</text>
</comment>
<evidence type="ECO:0000313" key="4">
    <source>
        <dbReference type="EMBL" id="KAK0726915.1"/>
    </source>
</evidence>
<dbReference type="FunFam" id="3.40.50.720:FF:000426">
    <property type="entry name" value="Aldehyde reductase 2"/>
    <property type="match status" value="1"/>
</dbReference>
<proteinExistence type="inferred from homology"/>
<dbReference type="RefSeq" id="XP_060299771.1">
    <property type="nucleotide sequence ID" value="XM_060433261.1"/>
</dbReference>
<dbReference type="PANTHER" id="PTHR10366">
    <property type="entry name" value="NAD DEPENDENT EPIMERASE/DEHYDRATASE"/>
    <property type="match status" value="1"/>
</dbReference>
<accession>A0AA40B3I2</accession>
<dbReference type="Proteomes" id="UP001172101">
    <property type="component" value="Unassembled WGS sequence"/>
</dbReference>
<evidence type="ECO:0000256" key="1">
    <source>
        <dbReference type="ARBA" id="ARBA00023002"/>
    </source>
</evidence>